<proteinExistence type="predicted"/>
<evidence type="ECO:0000313" key="2">
    <source>
        <dbReference type="Proteomes" id="UP000245626"/>
    </source>
</evidence>
<dbReference type="EMBL" id="KZ820106">
    <property type="protein sequence ID" value="PWN49038.1"/>
    <property type="molecule type" value="Genomic_DNA"/>
</dbReference>
<reference evidence="1 2" key="1">
    <citation type="journal article" date="2018" name="Mol. Biol. Evol.">
        <title>Broad Genomic Sampling Reveals a Smut Pathogenic Ancestry of the Fungal Clade Ustilaginomycotina.</title>
        <authorList>
            <person name="Kijpornyongpan T."/>
            <person name="Mondo S.J."/>
            <person name="Barry K."/>
            <person name="Sandor L."/>
            <person name="Lee J."/>
            <person name="Lipzen A."/>
            <person name="Pangilinan J."/>
            <person name="LaButti K."/>
            <person name="Hainaut M."/>
            <person name="Henrissat B."/>
            <person name="Grigoriev I.V."/>
            <person name="Spatafora J.W."/>
            <person name="Aime M.C."/>
        </authorList>
    </citation>
    <scope>NUCLEOTIDE SEQUENCE [LARGE SCALE GENOMIC DNA]</scope>
    <source>
        <strain evidence="1 2">SA 807</strain>
    </source>
</reference>
<accession>A0ACD0NT58</accession>
<name>A0ACD0NT58_9BASI</name>
<feature type="non-terminal residue" evidence="1">
    <location>
        <position position="1"/>
    </location>
</feature>
<protein>
    <submittedName>
        <fullName evidence="1">Uncharacterized protein</fullName>
    </submittedName>
</protein>
<organism evidence="1 2">
    <name type="scientific">Violaceomyces palustris</name>
    <dbReference type="NCBI Taxonomy" id="1673888"/>
    <lineage>
        <taxon>Eukaryota</taxon>
        <taxon>Fungi</taxon>
        <taxon>Dikarya</taxon>
        <taxon>Basidiomycota</taxon>
        <taxon>Ustilaginomycotina</taxon>
        <taxon>Ustilaginomycetes</taxon>
        <taxon>Violaceomycetales</taxon>
        <taxon>Violaceomycetaceae</taxon>
        <taxon>Violaceomyces</taxon>
    </lineage>
</organism>
<dbReference type="Proteomes" id="UP000245626">
    <property type="component" value="Unassembled WGS sequence"/>
</dbReference>
<gene>
    <name evidence="1" type="ORF">IE53DRAFT_318327</name>
</gene>
<evidence type="ECO:0000313" key="1">
    <source>
        <dbReference type="EMBL" id="PWN49038.1"/>
    </source>
</evidence>
<sequence>DAVLSISRIDTGLERIGQVCPVGGLNPFSMLRSKARASAGVMNNISEPLSNEGYEHGAVDEEPIVVLVRGSKRVGKSTFSRLLLNRLLSQGGGKVAFLELDLGQSEFSPPGSVSLHVFQATSAPNSHRRDGDAWPGILVGPNWCHPRLSVRSHWLGETSPKDDPSLYLLAVEDLMRFYRQEICQDGGDEDGGKRGNRVAKVPLVVNTQGWVKGLGAELSKRVEKLVLPSHILEIEPPSASSLGEVEINGLVGAVDDASLKRLNAADLRTLSIMSFLHSFKLASVRNPSPKWDFDRPTLGLRPFVVDLTKGGLQAGIHILPSGSCVPDELKLLALNGSLVSLFCIDHQDEEEEEEGEKGNKDPCHVWIRSLTRPRPSVSCSESLGFRSLGLGLVRSIDYASSKLHLLTPIPIQDLTHQTRLGIMKGGIELPIWASLDFQSIQEALAGQQQGKEQSQQGTSTLAGVERERVPYLDWPAPALVGGQGQAVVGERKRRVRRNLMRKGQVA</sequence>
<keyword evidence="2" id="KW-1185">Reference proteome</keyword>